<comment type="subcellular location">
    <subcellularLocation>
        <location evidence="13">Cytoplasm</location>
    </subcellularLocation>
</comment>
<evidence type="ECO:0000256" key="4">
    <source>
        <dbReference type="ARBA" id="ARBA00022490"/>
    </source>
</evidence>
<dbReference type="InterPro" id="IPR004655">
    <property type="entry name" value="FabH"/>
</dbReference>
<dbReference type="Pfam" id="PF08545">
    <property type="entry name" value="ACP_syn_III"/>
    <property type="match status" value="1"/>
</dbReference>
<feature type="active site" evidence="13">
    <location>
        <position position="116"/>
    </location>
</feature>
<dbReference type="PANTHER" id="PTHR34069">
    <property type="entry name" value="3-OXOACYL-[ACYL-CARRIER-PROTEIN] SYNTHASE 3"/>
    <property type="match status" value="1"/>
</dbReference>
<dbReference type="HAMAP" id="MF_01815">
    <property type="entry name" value="FabH"/>
    <property type="match status" value="1"/>
</dbReference>
<dbReference type="InterPro" id="IPR013751">
    <property type="entry name" value="ACP_syn_III_N"/>
</dbReference>
<dbReference type="GO" id="GO:0004315">
    <property type="term" value="F:3-oxoacyl-[acyl-carrier-protein] synthase activity"/>
    <property type="evidence" value="ECO:0007669"/>
    <property type="project" value="InterPro"/>
</dbReference>
<accession>A0A4R6TC95</accession>
<dbReference type="Pfam" id="PF08541">
    <property type="entry name" value="ACP_syn_III_C"/>
    <property type="match status" value="1"/>
</dbReference>
<dbReference type="EMBL" id="SNYH01000007">
    <property type="protein sequence ID" value="TDQ21976.1"/>
    <property type="molecule type" value="Genomic_DNA"/>
</dbReference>
<dbReference type="GO" id="GO:0044550">
    <property type="term" value="P:secondary metabolite biosynthetic process"/>
    <property type="evidence" value="ECO:0007669"/>
    <property type="project" value="TreeGrafter"/>
</dbReference>
<keyword evidence="11 13" id="KW-0012">Acyltransferase</keyword>
<dbReference type="GO" id="GO:0006633">
    <property type="term" value="P:fatty acid biosynthetic process"/>
    <property type="evidence" value="ECO:0007669"/>
    <property type="project" value="UniProtKB-UniRule"/>
</dbReference>
<evidence type="ECO:0000256" key="3">
    <source>
        <dbReference type="ARBA" id="ARBA00012333"/>
    </source>
</evidence>
<dbReference type="UniPathway" id="UPA00094"/>
<feature type="domain" description="Beta-ketoacyl-[acyl-carrier-protein] synthase III N-terminal" evidence="15">
    <location>
        <begin position="110"/>
        <end position="188"/>
    </location>
</feature>
<feature type="active site" evidence="13">
    <location>
        <position position="256"/>
    </location>
</feature>
<feature type="region of interest" description="ACP-binding" evidence="13">
    <location>
        <begin position="257"/>
        <end position="261"/>
    </location>
</feature>
<dbReference type="OrthoDB" id="9815506at2"/>
<comment type="similarity">
    <text evidence="2 13">Belongs to the thiolase-like superfamily. FabH family.</text>
</comment>
<dbReference type="Gene3D" id="3.40.47.10">
    <property type="match status" value="1"/>
</dbReference>
<dbReference type="NCBIfam" id="NF006829">
    <property type="entry name" value="PRK09352.1"/>
    <property type="match status" value="1"/>
</dbReference>
<dbReference type="InterPro" id="IPR016039">
    <property type="entry name" value="Thiolase-like"/>
</dbReference>
<evidence type="ECO:0000256" key="11">
    <source>
        <dbReference type="ARBA" id="ARBA00023315"/>
    </source>
</evidence>
<keyword evidence="8 13" id="KW-0443">Lipid metabolism</keyword>
<comment type="subunit">
    <text evidence="13">Homodimer.</text>
</comment>
<comment type="pathway">
    <text evidence="1 13">Lipid metabolism; fatty acid biosynthesis.</text>
</comment>
<dbReference type="EC" id="2.3.1.180" evidence="3 13"/>
<keyword evidence="4 13" id="KW-0963">Cytoplasm</keyword>
<comment type="domain">
    <text evidence="13">The last Arg residue of the ACP-binding site is essential for the weak association between ACP/AcpP and FabH.</text>
</comment>
<name>A0A4R6TC95_9FLAO</name>
<dbReference type="GO" id="GO:0033818">
    <property type="term" value="F:beta-ketoacyl-acyl-carrier-protein synthase III activity"/>
    <property type="evidence" value="ECO:0007669"/>
    <property type="project" value="UniProtKB-UniRule"/>
</dbReference>
<evidence type="ECO:0000256" key="7">
    <source>
        <dbReference type="ARBA" id="ARBA00022832"/>
    </source>
</evidence>
<keyword evidence="10 13" id="KW-0511">Multifunctional enzyme</keyword>
<keyword evidence="5 13" id="KW-0444">Lipid biosynthesis</keyword>
<comment type="catalytic activity">
    <reaction evidence="12">
        <text>malonyl-[ACP] + acetyl-CoA + H(+) = 3-oxobutanoyl-[ACP] + CO2 + CoA</text>
        <dbReference type="Rhea" id="RHEA:12080"/>
        <dbReference type="Rhea" id="RHEA-COMP:9623"/>
        <dbReference type="Rhea" id="RHEA-COMP:9625"/>
        <dbReference type="ChEBI" id="CHEBI:15378"/>
        <dbReference type="ChEBI" id="CHEBI:16526"/>
        <dbReference type="ChEBI" id="CHEBI:57287"/>
        <dbReference type="ChEBI" id="CHEBI:57288"/>
        <dbReference type="ChEBI" id="CHEBI:78449"/>
        <dbReference type="ChEBI" id="CHEBI:78450"/>
        <dbReference type="EC" id="2.3.1.180"/>
    </reaction>
    <physiologicalReaction direction="left-to-right" evidence="12">
        <dbReference type="Rhea" id="RHEA:12081"/>
    </physiologicalReaction>
</comment>
<dbReference type="SUPFAM" id="SSF53901">
    <property type="entry name" value="Thiolase-like"/>
    <property type="match status" value="1"/>
</dbReference>
<organism evidence="16 17">
    <name type="scientific">Tenacibaculum caenipelagi</name>
    <dbReference type="NCBI Taxonomy" id="1325435"/>
    <lineage>
        <taxon>Bacteria</taxon>
        <taxon>Pseudomonadati</taxon>
        <taxon>Bacteroidota</taxon>
        <taxon>Flavobacteriia</taxon>
        <taxon>Flavobacteriales</taxon>
        <taxon>Flavobacteriaceae</taxon>
        <taxon>Tenacibaculum</taxon>
    </lineage>
</organism>
<reference evidence="16 17" key="1">
    <citation type="submission" date="2019-03" db="EMBL/GenBank/DDBJ databases">
        <title>Genomic Encyclopedia of Type Strains, Phase III (KMG-III): the genomes of soil and plant-associated and newly described type strains.</title>
        <authorList>
            <person name="Whitman W."/>
        </authorList>
    </citation>
    <scope>NUCLEOTIDE SEQUENCE [LARGE SCALE GENOMIC DNA]</scope>
    <source>
        <strain evidence="16 17">CECT 8283</strain>
    </source>
</reference>
<comment type="caution">
    <text evidence="16">The sequence shown here is derived from an EMBL/GenBank/DDBJ whole genome shotgun (WGS) entry which is preliminary data.</text>
</comment>
<evidence type="ECO:0000256" key="2">
    <source>
        <dbReference type="ARBA" id="ARBA00008642"/>
    </source>
</evidence>
<dbReference type="CDD" id="cd00830">
    <property type="entry name" value="KAS_III"/>
    <property type="match status" value="1"/>
</dbReference>
<dbReference type="GO" id="GO:0005737">
    <property type="term" value="C:cytoplasm"/>
    <property type="evidence" value="ECO:0007669"/>
    <property type="project" value="UniProtKB-SubCell"/>
</dbReference>
<proteinExistence type="inferred from homology"/>
<feature type="domain" description="Beta-ketoacyl-[acyl-carrier-protein] synthase III C-terminal" evidence="14">
    <location>
        <begin position="240"/>
        <end position="327"/>
    </location>
</feature>
<keyword evidence="17" id="KW-1185">Reference proteome</keyword>
<evidence type="ECO:0000256" key="13">
    <source>
        <dbReference type="HAMAP-Rule" id="MF_01815"/>
    </source>
</evidence>
<feature type="active site" evidence="13">
    <location>
        <position position="286"/>
    </location>
</feature>
<dbReference type="InterPro" id="IPR013747">
    <property type="entry name" value="ACP_syn_III_C"/>
</dbReference>
<dbReference type="NCBIfam" id="TIGR00747">
    <property type="entry name" value="fabH"/>
    <property type="match status" value="1"/>
</dbReference>
<protein>
    <recommendedName>
        <fullName evidence="3 13">Beta-ketoacyl-[acyl-carrier-protein] synthase III</fullName>
        <shortName evidence="13">Beta-ketoacyl-ACP synthase III</shortName>
        <shortName evidence="13">KAS III</shortName>
        <ecNumber evidence="3 13">2.3.1.180</ecNumber>
    </recommendedName>
    <alternativeName>
        <fullName evidence="13">3-oxoacyl-[acyl-carrier-protein] synthase 3</fullName>
    </alternativeName>
    <alternativeName>
        <fullName evidence="13">3-oxoacyl-[acyl-carrier-protein] synthase III</fullName>
    </alternativeName>
</protein>
<evidence type="ECO:0000313" key="16">
    <source>
        <dbReference type="EMBL" id="TDQ21976.1"/>
    </source>
</evidence>
<evidence type="ECO:0000259" key="15">
    <source>
        <dbReference type="Pfam" id="PF08545"/>
    </source>
</evidence>
<evidence type="ECO:0000256" key="8">
    <source>
        <dbReference type="ARBA" id="ARBA00023098"/>
    </source>
</evidence>
<dbReference type="PANTHER" id="PTHR34069:SF2">
    <property type="entry name" value="BETA-KETOACYL-[ACYL-CARRIER-PROTEIN] SYNTHASE III"/>
    <property type="match status" value="1"/>
</dbReference>
<evidence type="ECO:0000256" key="6">
    <source>
        <dbReference type="ARBA" id="ARBA00022679"/>
    </source>
</evidence>
<evidence type="ECO:0000256" key="5">
    <source>
        <dbReference type="ARBA" id="ARBA00022516"/>
    </source>
</evidence>
<evidence type="ECO:0000256" key="9">
    <source>
        <dbReference type="ARBA" id="ARBA00023160"/>
    </source>
</evidence>
<evidence type="ECO:0000313" key="17">
    <source>
        <dbReference type="Proteomes" id="UP000295390"/>
    </source>
</evidence>
<evidence type="ECO:0000256" key="10">
    <source>
        <dbReference type="ARBA" id="ARBA00023268"/>
    </source>
</evidence>
<keyword evidence="6 13" id="KW-0808">Transferase</keyword>
<evidence type="ECO:0000259" key="14">
    <source>
        <dbReference type="Pfam" id="PF08541"/>
    </source>
</evidence>
<dbReference type="FunFam" id="3.40.47.10:FF:000004">
    <property type="entry name" value="3-oxoacyl-[acyl-carrier-protein] synthase 3"/>
    <property type="match status" value="1"/>
</dbReference>
<sequence length="331" mass="36374">MTKITAAITAVGKYVPEYALTNKELETMVDTNDEWITTRTGIKERRILKGDGLGTSFMAIKAAEDLLQKSNTNPEDIEMVIVATATPDLPVASTAAYTASKIGAINAFSYDLQAACSSFLYGMSTAARYIESGRYKKVLLIGADKMSSIIDYTDRATCIIFGDGAGAVLFEPNNDGLGLQDEYLRSDGIGREFLKIDAGGSILPPSEETVKNKQHFVHQEGRTVFKFAVSNMADVSEKMLTRNNLTKEDIQWLVPHQANKRIIEATANRVGLEDDKVMMNIHKYGNTTSATLPLLLADYEKELKKGDNLIFAAFGGGFTWGSIYLKWAYNS</sequence>
<evidence type="ECO:0000256" key="1">
    <source>
        <dbReference type="ARBA" id="ARBA00005194"/>
    </source>
</evidence>
<dbReference type="Proteomes" id="UP000295390">
    <property type="component" value="Unassembled WGS sequence"/>
</dbReference>
<dbReference type="AlphaFoldDB" id="A0A4R6TC95"/>
<keyword evidence="7 13" id="KW-0276">Fatty acid metabolism</keyword>
<comment type="function">
    <text evidence="13">Catalyzes the condensation reaction of fatty acid synthesis by the addition to an acyl acceptor of two carbons from malonyl-ACP. Catalyzes the first condensation reaction which initiates fatty acid synthesis and may therefore play a role in governing the total rate of fatty acid production. Possesses both acetoacetyl-ACP synthase and acetyl transacylase activities. Its substrate specificity determines the biosynthesis of branched-chain and/or straight-chain of fatty acids.</text>
</comment>
<dbReference type="RefSeq" id="WP_133538049.1">
    <property type="nucleotide sequence ID" value="NZ_SNYH01000007.1"/>
</dbReference>
<evidence type="ECO:0000256" key="12">
    <source>
        <dbReference type="ARBA" id="ARBA00051096"/>
    </source>
</evidence>
<gene>
    <name evidence="13" type="primary">fabH</name>
    <name evidence="16" type="ORF">DFQ07_3073</name>
</gene>
<keyword evidence="9 13" id="KW-0275">Fatty acid biosynthesis</keyword>